<sequence length="135" mass="14743">MKRGFTLIELVLVLGIMGLLVSAVGLNFKAVSAYQHRTETRALARRIRTARSTAVATRSTVSVSFREDGYTVQGQGPYRLPQGMHLTSNVSEDLQFNKYGIPSIEGKARTLTITYQGQSIVITIAPVTGKVTTKL</sequence>
<dbReference type="RefSeq" id="WP_271192091.1">
    <property type="nucleotide sequence ID" value="NZ_CP115667.1"/>
</dbReference>
<dbReference type="Proteomes" id="UP001210339">
    <property type="component" value="Chromosome"/>
</dbReference>
<dbReference type="PROSITE" id="PS00409">
    <property type="entry name" value="PROKAR_NTER_METHYL"/>
    <property type="match status" value="1"/>
</dbReference>
<dbReference type="Pfam" id="PF07963">
    <property type="entry name" value="N_methyl"/>
    <property type="match status" value="1"/>
</dbReference>
<keyword evidence="2" id="KW-1185">Reference proteome</keyword>
<dbReference type="InterPro" id="IPR012902">
    <property type="entry name" value="N_methyl_site"/>
</dbReference>
<organism evidence="1 2">
    <name type="scientific">Peptoniphilus equinus</name>
    <dbReference type="NCBI Taxonomy" id="3016343"/>
    <lineage>
        <taxon>Bacteria</taxon>
        <taxon>Bacillati</taxon>
        <taxon>Bacillota</taxon>
        <taxon>Tissierellia</taxon>
        <taxon>Tissierellales</taxon>
        <taxon>Peptoniphilaceae</taxon>
        <taxon>Peptoniphilus</taxon>
    </lineage>
</organism>
<dbReference type="NCBIfam" id="TIGR02532">
    <property type="entry name" value="IV_pilin_GFxxxE"/>
    <property type="match status" value="1"/>
</dbReference>
<accession>A0ABY7QW21</accession>
<dbReference type="EMBL" id="CP115667">
    <property type="protein sequence ID" value="WBW50566.1"/>
    <property type="molecule type" value="Genomic_DNA"/>
</dbReference>
<reference evidence="1 2" key="1">
    <citation type="submission" date="2023-01" db="EMBL/GenBank/DDBJ databases">
        <authorList>
            <person name="Lee S.H."/>
            <person name="Jung H.S."/>
            <person name="Yun J.U."/>
        </authorList>
    </citation>
    <scope>NUCLEOTIDE SEQUENCE [LARGE SCALE GENOMIC DNA]</scope>
    <source>
        <strain evidence="1 2">CBA3646</strain>
    </source>
</reference>
<dbReference type="Gene3D" id="3.30.700.10">
    <property type="entry name" value="Glycoprotein, Type 4 Pilin"/>
    <property type="match status" value="1"/>
</dbReference>
<dbReference type="SUPFAM" id="SSF54523">
    <property type="entry name" value="Pili subunits"/>
    <property type="match status" value="1"/>
</dbReference>
<name>A0ABY7QW21_9FIRM</name>
<evidence type="ECO:0000313" key="2">
    <source>
        <dbReference type="Proteomes" id="UP001210339"/>
    </source>
</evidence>
<evidence type="ECO:0000313" key="1">
    <source>
        <dbReference type="EMBL" id="WBW50566.1"/>
    </source>
</evidence>
<proteinExistence type="predicted"/>
<protein>
    <submittedName>
        <fullName evidence="1">Prepilin-type N-terminal cleavage/methylation domain-containing protein</fullName>
    </submittedName>
</protein>
<dbReference type="InterPro" id="IPR045584">
    <property type="entry name" value="Pilin-like"/>
</dbReference>
<gene>
    <name evidence="1" type="ORF">O6R05_03205</name>
</gene>